<gene>
    <name evidence="1" type="ORF">DLD99_02380</name>
</gene>
<keyword evidence="2" id="KW-1185">Reference proteome</keyword>
<sequence length="62" mass="6608">MGASLLAIAVNQSPDVLADNPLSRAGSLPQLFLAVADAPYLLRQIDPIDKRLTCIRAFCVAL</sequence>
<evidence type="ECO:0000313" key="2">
    <source>
        <dbReference type="Proteomes" id="UP000253720"/>
    </source>
</evidence>
<reference evidence="1 2" key="1">
    <citation type="submission" date="2018-05" db="EMBL/GenBank/DDBJ databases">
        <title>Complete genome sequence of Pseudomonas kribbensis 46-2(T).</title>
        <authorList>
            <person name="Jeong H."/>
            <person name="Lee S.-G."/>
            <person name="Rha E."/>
            <person name="Kim H."/>
        </authorList>
    </citation>
    <scope>NUCLEOTIDE SEQUENCE [LARGE SCALE GENOMIC DNA]</scope>
    <source>
        <strain evidence="1 2">46-2</strain>
    </source>
</reference>
<dbReference type="EMBL" id="CP029608">
    <property type="protein sequence ID" value="AXI59358.1"/>
    <property type="molecule type" value="Genomic_DNA"/>
</dbReference>
<dbReference type="AlphaFoldDB" id="A0A345RJ92"/>
<dbReference type="Proteomes" id="UP000253720">
    <property type="component" value="Chromosome"/>
</dbReference>
<accession>A0A345RJ92</accession>
<organism evidence="1 2">
    <name type="scientific">Pseudomonas kribbensis</name>
    <dbReference type="NCBI Taxonomy" id="1628086"/>
    <lineage>
        <taxon>Bacteria</taxon>
        <taxon>Pseudomonadati</taxon>
        <taxon>Pseudomonadota</taxon>
        <taxon>Gammaproteobacteria</taxon>
        <taxon>Pseudomonadales</taxon>
        <taxon>Pseudomonadaceae</taxon>
        <taxon>Pseudomonas</taxon>
    </lineage>
</organism>
<dbReference type="KEGG" id="pke:DLD99_02380"/>
<name>A0A345RJ92_9PSED</name>
<proteinExistence type="predicted"/>
<evidence type="ECO:0000313" key="1">
    <source>
        <dbReference type="EMBL" id="AXI59358.1"/>
    </source>
</evidence>
<protein>
    <submittedName>
        <fullName evidence="1">Uncharacterized protein</fullName>
    </submittedName>
</protein>